<evidence type="ECO:0000313" key="10">
    <source>
        <dbReference type="EMBL" id="KIC60171.1"/>
    </source>
</evidence>
<evidence type="ECO:0000256" key="1">
    <source>
        <dbReference type="ARBA" id="ARBA00004236"/>
    </source>
</evidence>
<evidence type="ECO:0000256" key="7">
    <source>
        <dbReference type="ARBA" id="ARBA00023136"/>
    </source>
</evidence>
<dbReference type="InterPro" id="IPR043760">
    <property type="entry name" value="PycTM_dom"/>
</dbReference>
<dbReference type="GO" id="GO:0051607">
    <property type="term" value="P:defense response to virus"/>
    <property type="evidence" value="ECO:0007669"/>
    <property type="project" value="UniProtKB-KW"/>
</dbReference>
<keyword evidence="5 8" id="KW-1133">Transmembrane helix</keyword>
<feature type="domain" description="Pycsar effector protein" evidence="9">
    <location>
        <begin position="18"/>
        <end position="133"/>
    </location>
</feature>
<comment type="subcellular location">
    <subcellularLocation>
        <location evidence="1">Cell membrane</location>
    </subcellularLocation>
</comment>
<keyword evidence="4" id="KW-0547">Nucleotide-binding</keyword>
<keyword evidence="3 8" id="KW-0812">Transmembrane</keyword>
<accession>A0A0B4D0I7</accession>
<reference evidence="10 11" key="1">
    <citation type="submission" date="2014-12" db="EMBL/GenBank/DDBJ databases">
        <title>Genome sequencing of Microbacterium hominis TPW29.</title>
        <authorList>
            <person name="Tan P.W."/>
            <person name="Chan K.-G."/>
        </authorList>
    </citation>
    <scope>NUCLEOTIDE SEQUENCE [LARGE SCALE GENOMIC DNA]</scope>
    <source>
        <strain evidence="10 11">TPW29</strain>
    </source>
</reference>
<feature type="transmembrane region" description="Helical" evidence="8">
    <location>
        <begin position="20"/>
        <end position="43"/>
    </location>
</feature>
<dbReference type="Proteomes" id="UP000031202">
    <property type="component" value="Unassembled WGS sequence"/>
</dbReference>
<evidence type="ECO:0000256" key="6">
    <source>
        <dbReference type="ARBA" id="ARBA00023118"/>
    </source>
</evidence>
<sequence length="141" mass="15206">MLATLLFNLVKDFGPRTTCFDLIVVVACALLFVAGALCAWTLAPRTNDDDDGKDDPINRLFFGSISKNFKGNRPGYVDVIHTLTADPDELTRDLARQIHANAKIATSKMRWSKWAIRSAIGASTAIAVVAILIGISNSQGG</sequence>
<proteinExistence type="predicted"/>
<evidence type="ECO:0000256" key="5">
    <source>
        <dbReference type="ARBA" id="ARBA00022989"/>
    </source>
</evidence>
<keyword evidence="7 8" id="KW-0472">Membrane</keyword>
<keyword evidence="2" id="KW-1003">Cell membrane</keyword>
<dbReference type="Pfam" id="PF18967">
    <property type="entry name" value="PycTM"/>
    <property type="match status" value="1"/>
</dbReference>
<organism evidence="10 11">
    <name type="scientific">Microbacterium hominis</name>
    <dbReference type="NCBI Taxonomy" id="162426"/>
    <lineage>
        <taxon>Bacteria</taxon>
        <taxon>Bacillati</taxon>
        <taxon>Actinomycetota</taxon>
        <taxon>Actinomycetes</taxon>
        <taxon>Micrococcales</taxon>
        <taxon>Microbacteriaceae</taxon>
        <taxon>Microbacterium</taxon>
    </lineage>
</organism>
<evidence type="ECO:0000313" key="11">
    <source>
        <dbReference type="Proteomes" id="UP000031202"/>
    </source>
</evidence>
<dbReference type="EMBL" id="JWSZ01000001">
    <property type="protein sequence ID" value="KIC60171.1"/>
    <property type="molecule type" value="Genomic_DNA"/>
</dbReference>
<dbReference type="GO" id="GO:0000166">
    <property type="term" value="F:nucleotide binding"/>
    <property type="evidence" value="ECO:0007669"/>
    <property type="project" value="UniProtKB-KW"/>
</dbReference>
<evidence type="ECO:0000256" key="4">
    <source>
        <dbReference type="ARBA" id="ARBA00022741"/>
    </source>
</evidence>
<protein>
    <recommendedName>
        <fullName evidence="9">Pycsar effector protein domain-containing protein</fullName>
    </recommendedName>
</protein>
<comment type="caution">
    <text evidence="10">The sequence shown here is derived from an EMBL/GenBank/DDBJ whole genome shotgun (WGS) entry which is preliminary data.</text>
</comment>
<evidence type="ECO:0000256" key="3">
    <source>
        <dbReference type="ARBA" id="ARBA00022692"/>
    </source>
</evidence>
<dbReference type="AlphaFoldDB" id="A0A0B4D0I7"/>
<evidence type="ECO:0000256" key="8">
    <source>
        <dbReference type="SAM" id="Phobius"/>
    </source>
</evidence>
<gene>
    <name evidence="10" type="ORF">RM52_01885</name>
</gene>
<name>A0A0B4D0I7_9MICO</name>
<keyword evidence="6" id="KW-0051">Antiviral defense</keyword>
<dbReference type="GO" id="GO:0005886">
    <property type="term" value="C:plasma membrane"/>
    <property type="evidence" value="ECO:0007669"/>
    <property type="project" value="UniProtKB-SubCell"/>
</dbReference>
<feature type="transmembrane region" description="Helical" evidence="8">
    <location>
        <begin position="114"/>
        <end position="135"/>
    </location>
</feature>
<evidence type="ECO:0000256" key="2">
    <source>
        <dbReference type="ARBA" id="ARBA00022475"/>
    </source>
</evidence>
<evidence type="ECO:0000259" key="9">
    <source>
        <dbReference type="Pfam" id="PF18967"/>
    </source>
</evidence>